<dbReference type="AlphaFoldDB" id="A0A9D4HZU2"/>
<evidence type="ECO:0000313" key="2">
    <source>
        <dbReference type="EMBL" id="KAH3738923.1"/>
    </source>
</evidence>
<keyword evidence="3" id="KW-1185">Reference proteome</keyword>
<dbReference type="Proteomes" id="UP000828390">
    <property type="component" value="Unassembled WGS sequence"/>
</dbReference>
<evidence type="ECO:0000313" key="3">
    <source>
        <dbReference type="Proteomes" id="UP000828390"/>
    </source>
</evidence>
<name>A0A9D4HZU2_DREPO</name>
<keyword evidence="1" id="KW-0175">Coiled coil</keyword>
<protein>
    <submittedName>
        <fullName evidence="2">Uncharacterized protein</fullName>
    </submittedName>
</protein>
<proteinExistence type="predicted"/>
<dbReference type="EMBL" id="JAIWYP010000011">
    <property type="protein sequence ID" value="KAH3738923.1"/>
    <property type="molecule type" value="Genomic_DNA"/>
</dbReference>
<reference evidence="2" key="2">
    <citation type="submission" date="2020-11" db="EMBL/GenBank/DDBJ databases">
        <authorList>
            <person name="McCartney M.A."/>
            <person name="Auch B."/>
            <person name="Kono T."/>
            <person name="Mallez S."/>
            <person name="Becker A."/>
            <person name="Gohl D.M."/>
            <person name="Silverstein K.A.T."/>
            <person name="Koren S."/>
            <person name="Bechman K.B."/>
            <person name="Herman A."/>
            <person name="Abrahante J.E."/>
            <person name="Garbe J."/>
        </authorList>
    </citation>
    <scope>NUCLEOTIDE SEQUENCE</scope>
    <source>
        <strain evidence="2">Duluth1</strain>
        <tissue evidence="2">Whole animal</tissue>
    </source>
</reference>
<sequence length="82" mass="9760">MPPKKLQGIEHQEGHPVVGVDEEEDPTLEIELRNQISKLRRKLIISEEEREKSVREAVQERNFLSQRYQERITQLHTEQEAE</sequence>
<reference evidence="2" key="1">
    <citation type="journal article" date="2019" name="bioRxiv">
        <title>The Genome of the Zebra Mussel, Dreissena polymorpha: A Resource for Invasive Species Research.</title>
        <authorList>
            <person name="McCartney M.A."/>
            <person name="Auch B."/>
            <person name="Kono T."/>
            <person name="Mallez S."/>
            <person name="Zhang Y."/>
            <person name="Obille A."/>
            <person name="Becker A."/>
            <person name="Abrahante J.E."/>
            <person name="Garbe J."/>
            <person name="Badalamenti J.P."/>
            <person name="Herman A."/>
            <person name="Mangelson H."/>
            <person name="Liachko I."/>
            <person name="Sullivan S."/>
            <person name="Sone E.D."/>
            <person name="Koren S."/>
            <person name="Silverstein K.A.T."/>
            <person name="Beckman K.B."/>
            <person name="Gohl D.M."/>
        </authorList>
    </citation>
    <scope>NUCLEOTIDE SEQUENCE</scope>
    <source>
        <strain evidence="2">Duluth1</strain>
        <tissue evidence="2">Whole animal</tissue>
    </source>
</reference>
<comment type="caution">
    <text evidence="2">The sequence shown here is derived from an EMBL/GenBank/DDBJ whole genome shotgun (WGS) entry which is preliminary data.</text>
</comment>
<evidence type="ECO:0000256" key="1">
    <source>
        <dbReference type="SAM" id="Coils"/>
    </source>
</evidence>
<gene>
    <name evidence="2" type="ORF">DPMN_045566</name>
</gene>
<accession>A0A9D4HZU2</accession>
<organism evidence="2 3">
    <name type="scientific">Dreissena polymorpha</name>
    <name type="common">Zebra mussel</name>
    <name type="synonym">Mytilus polymorpha</name>
    <dbReference type="NCBI Taxonomy" id="45954"/>
    <lineage>
        <taxon>Eukaryota</taxon>
        <taxon>Metazoa</taxon>
        <taxon>Spiralia</taxon>
        <taxon>Lophotrochozoa</taxon>
        <taxon>Mollusca</taxon>
        <taxon>Bivalvia</taxon>
        <taxon>Autobranchia</taxon>
        <taxon>Heteroconchia</taxon>
        <taxon>Euheterodonta</taxon>
        <taxon>Imparidentia</taxon>
        <taxon>Neoheterodontei</taxon>
        <taxon>Myida</taxon>
        <taxon>Dreissenoidea</taxon>
        <taxon>Dreissenidae</taxon>
        <taxon>Dreissena</taxon>
    </lineage>
</organism>
<feature type="coiled-coil region" evidence="1">
    <location>
        <begin position="29"/>
        <end position="56"/>
    </location>
</feature>